<reference evidence="6 7" key="1">
    <citation type="submission" date="2019-02" db="EMBL/GenBank/DDBJ databases">
        <title>Genome analysis provides insights into bioremediation potentialities and Haloocin production by Natrinema altunense strain 4.1R isolated from Chott Douz in Tunisian desert.</title>
        <authorList>
            <person name="Najjari A."/>
            <person name="Youssef N."/>
            <person name="Ben Dhia O."/>
            <person name="Ferjani R."/>
            <person name="El Hidri D."/>
            <person name="Ouzari H.I."/>
            <person name="Cherif A."/>
        </authorList>
    </citation>
    <scope>NUCLEOTIDE SEQUENCE [LARGE SCALE GENOMIC DNA]</scope>
    <source>
        <strain evidence="6 7">4.1R</strain>
    </source>
</reference>
<evidence type="ECO:0000256" key="3">
    <source>
        <dbReference type="RuleBase" id="RU003719"/>
    </source>
</evidence>
<dbReference type="OrthoDB" id="168224at2157"/>
<dbReference type="STRING" id="222984.GCA_000731985_03750"/>
<accession>A0A482Y6E4</accession>
<feature type="domain" description="D-isomer specific 2-hydroxyacid dehydrogenase catalytic" evidence="4">
    <location>
        <begin position="46"/>
        <end position="311"/>
    </location>
</feature>
<dbReference type="SUPFAM" id="SSF52283">
    <property type="entry name" value="Formate/glycerate dehydrogenase catalytic domain-like"/>
    <property type="match status" value="1"/>
</dbReference>
<evidence type="ECO:0000313" key="7">
    <source>
        <dbReference type="Proteomes" id="UP000292704"/>
    </source>
</evidence>
<keyword evidence="1 3" id="KW-0560">Oxidoreductase</keyword>
<evidence type="ECO:0000259" key="4">
    <source>
        <dbReference type="Pfam" id="PF00389"/>
    </source>
</evidence>
<dbReference type="InterPro" id="IPR006140">
    <property type="entry name" value="D-isomer_DH_NAD-bd"/>
</dbReference>
<dbReference type="Proteomes" id="UP000292704">
    <property type="component" value="Unassembled WGS sequence"/>
</dbReference>
<dbReference type="RefSeq" id="WP_130170226.1">
    <property type="nucleotide sequence ID" value="NZ_SHMR01000001.1"/>
</dbReference>
<dbReference type="Pfam" id="PF02826">
    <property type="entry name" value="2-Hacid_dh_C"/>
    <property type="match status" value="1"/>
</dbReference>
<dbReference type="PANTHER" id="PTHR43333">
    <property type="entry name" value="2-HACID_DH_C DOMAIN-CONTAINING PROTEIN"/>
    <property type="match status" value="1"/>
</dbReference>
<evidence type="ECO:0000313" key="6">
    <source>
        <dbReference type="EMBL" id="RZH69376.1"/>
    </source>
</evidence>
<dbReference type="EMBL" id="SHMR01000001">
    <property type="protein sequence ID" value="RZH69376.1"/>
    <property type="molecule type" value="Genomic_DNA"/>
</dbReference>
<protein>
    <submittedName>
        <fullName evidence="6">D-2-hydroxyacid dehydrogenase</fullName>
    </submittedName>
</protein>
<comment type="similarity">
    <text evidence="3">Belongs to the D-isomer specific 2-hydroxyacid dehydrogenase family.</text>
</comment>
<dbReference type="PANTHER" id="PTHR43333:SF1">
    <property type="entry name" value="D-ISOMER SPECIFIC 2-HYDROXYACID DEHYDROGENASE NAD-BINDING DOMAIN-CONTAINING PROTEIN"/>
    <property type="match status" value="1"/>
</dbReference>
<dbReference type="InterPro" id="IPR006139">
    <property type="entry name" value="D-isomer_2_OHA_DH_cat_dom"/>
</dbReference>
<gene>
    <name evidence="6" type="ORF">ELS17_08120</name>
</gene>
<evidence type="ECO:0000256" key="2">
    <source>
        <dbReference type="ARBA" id="ARBA00023027"/>
    </source>
</evidence>
<feature type="domain" description="D-isomer specific 2-hydroxyacid dehydrogenase NAD-binding" evidence="5">
    <location>
        <begin position="113"/>
        <end position="287"/>
    </location>
</feature>
<evidence type="ECO:0000259" key="5">
    <source>
        <dbReference type="Pfam" id="PF02826"/>
    </source>
</evidence>
<dbReference type="GO" id="GO:0016616">
    <property type="term" value="F:oxidoreductase activity, acting on the CH-OH group of donors, NAD or NADP as acceptor"/>
    <property type="evidence" value="ECO:0007669"/>
    <property type="project" value="InterPro"/>
</dbReference>
<dbReference type="Pfam" id="PF00389">
    <property type="entry name" value="2-Hacid_dh"/>
    <property type="match status" value="1"/>
</dbReference>
<dbReference type="GO" id="GO:0051287">
    <property type="term" value="F:NAD binding"/>
    <property type="evidence" value="ECO:0007669"/>
    <property type="project" value="InterPro"/>
</dbReference>
<organism evidence="6 7">
    <name type="scientific">Natrinema altunense</name>
    <dbReference type="NCBI Taxonomy" id="222984"/>
    <lineage>
        <taxon>Archaea</taxon>
        <taxon>Methanobacteriati</taxon>
        <taxon>Methanobacteriota</taxon>
        <taxon>Stenosarchaea group</taxon>
        <taxon>Halobacteria</taxon>
        <taxon>Halobacteriales</taxon>
        <taxon>Natrialbaceae</taxon>
        <taxon>Natrinema</taxon>
    </lineage>
</organism>
<name>A0A482Y6E4_9EURY</name>
<comment type="caution">
    <text evidence="6">The sequence shown here is derived from an EMBL/GenBank/DDBJ whole genome shotgun (WGS) entry which is preliminary data.</text>
</comment>
<evidence type="ECO:0000256" key="1">
    <source>
        <dbReference type="ARBA" id="ARBA00023002"/>
    </source>
</evidence>
<sequence length="323" mass="35380">MSDDAPDVLVLRTGTHGTPIEQYADAIRDRLPDHTVDLARTPAEERDAIENARFVTGMTLEEELLAAADSLDVFACAYAGTGHLPLAELEDRGVTVTNASGVHGPNIGEHVVGAILHFTRRFHVGERRQRRREWRHYKATELQGSTVTVVGLGAIGQSVCTRLEPFGVDTIGVRYTPEKGGPTDEVIGFEDAAFDDALARTDYLVLACPLTETTRGLLDREAFITMKPESVLVNIARGPVVDTDALVAALRSNRIRGASLDVTDPEPLPEEHPLWTFENVQITPHNAGHTPEYYDRLADIVAENRRRFDESGSDAALENVVLP</sequence>
<dbReference type="AlphaFoldDB" id="A0A482Y6E4"/>
<proteinExistence type="inferred from homology"/>
<dbReference type="Gene3D" id="3.40.50.720">
    <property type="entry name" value="NAD(P)-binding Rossmann-like Domain"/>
    <property type="match status" value="2"/>
</dbReference>
<dbReference type="FunFam" id="3.40.50.720:FF:000363">
    <property type="entry name" value="D-isomer specific 2-hydroxyacid dehydrogenase"/>
    <property type="match status" value="1"/>
</dbReference>
<keyword evidence="2" id="KW-0520">NAD</keyword>
<dbReference type="SUPFAM" id="SSF51735">
    <property type="entry name" value="NAD(P)-binding Rossmann-fold domains"/>
    <property type="match status" value="1"/>
</dbReference>
<dbReference type="CDD" id="cd05300">
    <property type="entry name" value="2-Hacid_dh_1"/>
    <property type="match status" value="1"/>
</dbReference>
<dbReference type="InterPro" id="IPR036291">
    <property type="entry name" value="NAD(P)-bd_dom_sf"/>
</dbReference>